<dbReference type="Pfam" id="PF12680">
    <property type="entry name" value="SnoaL_2"/>
    <property type="match status" value="1"/>
</dbReference>
<dbReference type="EMBL" id="OY726397">
    <property type="protein sequence ID" value="CAJ1511082.1"/>
    <property type="molecule type" value="Genomic_DNA"/>
</dbReference>
<reference evidence="2 3" key="1">
    <citation type="submission" date="2023-08" db="EMBL/GenBank/DDBJ databases">
        <authorList>
            <person name="Folkvardsen B D."/>
            <person name="Norman A."/>
        </authorList>
    </citation>
    <scope>NUCLEOTIDE SEQUENCE [LARGE SCALE GENOMIC DNA]</scope>
    <source>
        <strain evidence="2 3">Mu0053</strain>
    </source>
</reference>
<evidence type="ECO:0000313" key="2">
    <source>
        <dbReference type="EMBL" id="CAJ1511082.1"/>
    </source>
</evidence>
<dbReference type="InterPro" id="IPR032710">
    <property type="entry name" value="NTF2-like_dom_sf"/>
</dbReference>
<dbReference type="PANTHER" id="PTHR41252">
    <property type="entry name" value="BLR2505 PROTEIN"/>
    <property type="match status" value="1"/>
</dbReference>
<dbReference type="SUPFAM" id="SSF54427">
    <property type="entry name" value="NTF2-like"/>
    <property type="match status" value="1"/>
</dbReference>
<accession>A0ABM9M7A4</accession>
<sequence>MPESDNREFVQGLYAALAEGNPGPLFEAMDEDFVTYEAESLPFGGEHRGPAANQRLVESISRYVDFASIKMDQFLAGGDLVMALGTVVWRGVDGDQALEMPLGEIWEVRNRRLISARPFYLDTAAMLAPKAKEATV</sequence>
<dbReference type="InterPro" id="IPR037401">
    <property type="entry name" value="SnoaL-like"/>
</dbReference>
<dbReference type="Gene3D" id="3.10.450.50">
    <property type="match status" value="1"/>
</dbReference>
<gene>
    <name evidence="2" type="ORF">MU0053_004999</name>
</gene>
<feature type="domain" description="SnoaL-like" evidence="1">
    <location>
        <begin position="10"/>
        <end position="113"/>
    </location>
</feature>
<dbReference type="Proteomes" id="UP001190465">
    <property type="component" value="Chromosome"/>
</dbReference>
<protein>
    <submittedName>
        <fullName evidence="2">Nuclear transport factor 2 family protein</fullName>
    </submittedName>
</protein>
<organism evidence="2 3">
    <name type="scientific">[Mycobacterium] burgundiense</name>
    <dbReference type="NCBI Taxonomy" id="3064286"/>
    <lineage>
        <taxon>Bacteria</taxon>
        <taxon>Bacillati</taxon>
        <taxon>Actinomycetota</taxon>
        <taxon>Actinomycetes</taxon>
        <taxon>Mycobacteriales</taxon>
        <taxon>Mycobacteriaceae</taxon>
        <taxon>Mycolicibacterium</taxon>
    </lineage>
</organism>
<dbReference type="RefSeq" id="WP_308480255.1">
    <property type="nucleotide sequence ID" value="NZ_OY726397.1"/>
</dbReference>
<dbReference type="PANTHER" id="PTHR41252:SF1">
    <property type="entry name" value="BLR2505 PROTEIN"/>
    <property type="match status" value="1"/>
</dbReference>
<keyword evidence="3" id="KW-1185">Reference proteome</keyword>
<evidence type="ECO:0000259" key="1">
    <source>
        <dbReference type="Pfam" id="PF12680"/>
    </source>
</evidence>
<name>A0ABM9M7A4_9MYCO</name>
<evidence type="ECO:0000313" key="3">
    <source>
        <dbReference type="Proteomes" id="UP001190465"/>
    </source>
</evidence>
<proteinExistence type="predicted"/>